<keyword evidence="2" id="KW-0472">Membrane</keyword>
<feature type="transmembrane region" description="Helical" evidence="2">
    <location>
        <begin position="93"/>
        <end position="114"/>
    </location>
</feature>
<sequence length="219" mass="24252">MIEQAQIHTIAEWRDIKTGQYQNVVTKVRNLELNITSASMGFDLVVFYIQYYTYNVESVLSWRILFYQGAKSKEIPVQRACEKSLWHSTPGNMVLADFVMVLSFGVGCILLAILGKYIHTRTALVTWNVRCAQSGGDTETSASRSKGSPARPKLPQPPPENIYGRWLVLRFTVAFIALGPAPRLDEGSSPGAVRMQDFGKGEGNGPAWGGGRMMMSGRC</sequence>
<keyword evidence="4" id="KW-1185">Reference proteome</keyword>
<feature type="region of interest" description="Disordered" evidence="1">
    <location>
        <begin position="186"/>
        <end position="210"/>
    </location>
</feature>
<proteinExistence type="predicted"/>
<feature type="compositionally biased region" description="Gly residues" evidence="1">
    <location>
        <begin position="201"/>
        <end position="210"/>
    </location>
</feature>
<evidence type="ECO:0000313" key="3">
    <source>
        <dbReference type="EMBL" id="KAK3353505.1"/>
    </source>
</evidence>
<feature type="compositionally biased region" description="Polar residues" evidence="1">
    <location>
        <begin position="135"/>
        <end position="146"/>
    </location>
</feature>
<feature type="region of interest" description="Disordered" evidence="1">
    <location>
        <begin position="134"/>
        <end position="158"/>
    </location>
</feature>
<gene>
    <name evidence="3" type="ORF">B0T25DRAFT_568704</name>
</gene>
<comment type="caution">
    <text evidence="3">The sequence shown here is derived from an EMBL/GenBank/DDBJ whole genome shotgun (WGS) entry which is preliminary data.</text>
</comment>
<keyword evidence="2" id="KW-0812">Transmembrane</keyword>
<organism evidence="3 4">
    <name type="scientific">Lasiosphaeria hispida</name>
    <dbReference type="NCBI Taxonomy" id="260671"/>
    <lineage>
        <taxon>Eukaryota</taxon>
        <taxon>Fungi</taxon>
        <taxon>Dikarya</taxon>
        <taxon>Ascomycota</taxon>
        <taxon>Pezizomycotina</taxon>
        <taxon>Sordariomycetes</taxon>
        <taxon>Sordariomycetidae</taxon>
        <taxon>Sordariales</taxon>
        <taxon>Lasiosphaeriaceae</taxon>
        <taxon>Lasiosphaeria</taxon>
    </lineage>
</organism>
<evidence type="ECO:0000313" key="4">
    <source>
        <dbReference type="Proteomes" id="UP001275084"/>
    </source>
</evidence>
<dbReference type="AlphaFoldDB" id="A0AAJ0HJD5"/>
<protein>
    <submittedName>
        <fullName evidence="3">Uncharacterized protein</fullName>
    </submittedName>
</protein>
<evidence type="ECO:0000256" key="2">
    <source>
        <dbReference type="SAM" id="Phobius"/>
    </source>
</evidence>
<keyword evidence="2" id="KW-1133">Transmembrane helix</keyword>
<dbReference type="EMBL" id="JAUIQD010000004">
    <property type="protein sequence ID" value="KAK3353505.1"/>
    <property type="molecule type" value="Genomic_DNA"/>
</dbReference>
<accession>A0AAJ0HJD5</accession>
<dbReference type="Proteomes" id="UP001275084">
    <property type="component" value="Unassembled WGS sequence"/>
</dbReference>
<reference evidence="3" key="2">
    <citation type="submission" date="2023-06" db="EMBL/GenBank/DDBJ databases">
        <authorList>
            <consortium name="Lawrence Berkeley National Laboratory"/>
            <person name="Haridas S."/>
            <person name="Hensen N."/>
            <person name="Bonometti L."/>
            <person name="Westerberg I."/>
            <person name="Brannstrom I.O."/>
            <person name="Guillou S."/>
            <person name="Cros-Aarteil S."/>
            <person name="Calhoun S."/>
            <person name="Kuo A."/>
            <person name="Mondo S."/>
            <person name="Pangilinan J."/>
            <person name="Riley R."/>
            <person name="Labutti K."/>
            <person name="Andreopoulos B."/>
            <person name="Lipzen A."/>
            <person name="Chen C."/>
            <person name="Yanf M."/>
            <person name="Daum C."/>
            <person name="Ng V."/>
            <person name="Clum A."/>
            <person name="Steindorff A."/>
            <person name="Ohm R."/>
            <person name="Martin F."/>
            <person name="Silar P."/>
            <person name="Natvig D."/>
            <person name="Lalanne C."/>
            <person name="Gautier V."/>
            <person name="Ament-Velasquez S.L."/>
            <person name="Kruys A."/>
            <person name="Hutchinson M.I."/>
            <person name="Powell A.J."/>
            <person name="Barry K."/>
            <person name="Miller A.N."/>
            <person name="Grigoriev I.V."/>
            <person name="Debuchy R."/>
            <person name="Gladieux P."/>
            <person name="Thoren M.H."/>
            <person name="Johannesson H."/>
        </authorList>
    </citation>
    <scope>NUCLEOTIDE SEQUENCE</scope>
    <source>
        <strain evidence="3">CBS 955.72</strain>
    </source>
</reference>
<reference evidence="3" key="1">
    <citation type="journal article" date="2023" name="Mol. Phylogenet. Evol.">
        <title>Genome-scale phylogeny and comparative genomics of the fungal order Sordariales.</title>
        <authorList>
            <person name="Hensen N."/>
            <person name="Bonometti L."/>
            <person name="Westerberg I."/>
            <person name="Brannstrom I.O."/>
            <person name="Guillou S."/>
            <person name="Cros-Aarteil S."/>
            <person name="Calhoun S."/>
            <person name="Haridas S."/>
            <person name="Kuo A."/>
            <person name="Mondo S."/>
            <person name="Pangilinan J."/>
            <person name="Riley R."/>
            <person name="LaButti K."/>
            <person name="Andreopoulos B."/>
            <person name="Lipzen A."/>
            <person name="Chen C."/>
            <person name="Yan M."/>
            <person name="Daum C."/>
            <person name="Ng V."/>
            <person name="Clum A."/>
            <person name="Steindorff A."/>
            <person name="Ohm R.A."/>
            <person name="Martin F."/>
            <person name="Silar P."/>
            <person name="Natvig D.O."/>
            <person name="Lalanne C."/>
            <person name="Gautier V."/>
            <person name="Ament-Velasquez S.L."/>
            <person name="Kruys A."/>
            <person name="Hutchinson M.I."/>
            <person name="Powell A.J."/>
            <person name="Barry K."/>
            <person name="Miller A.N."/>
            <person name="Grigoriev I.V."/>
            <person name="Debuchy R."/>
            <person name="Gladieux P."/>
            <person name="Hiltunen Thoren M."/>
            <person name="Johannesson H."/>
        </authorList>
    </citation>
    <scope>NUCLEOTIDE SEQUENCE</scope>
    <source>
        <strain evidence="3">CBS 955.72</strain>
    </source>
</reference>
<name>A0AAJ0HJD5_9PEZI</name>
<evidence type="ECO:0000256" key="1">
    <source>
        <dbReference type="SAM" id="MobiDB-lite"/>
    </source>
</evidence>